<accession>A0A2H9ZTJ8</accession>
<protein>
    <recommendedName>
        <fullName evidence="2">DUF4005 domain-containing protein</fullName>
    </recommendedName>
</protein>
<organism evidence="3 4">
    <name type="scientific">Apostasia shenzhenica</name>
    <dbReference type="NCBI Taxonomy" id="1088818"/>
    <lineage>
        <taxon>Eukaryota</taxon>
        <taxon>Viridiplantae</taxon>
        <taxon>Streptophyta</taxon>
        <taxon>Embryophyta</taxon>
        <taxon>Tracheophyta</taxon>
        <taxon>Spermatophyta</taxon>
        <taxon>Magnoliopsida</taxon>
        <taxon>Liliopsida</taxon>
        <taxon>Asparagales</taxon>
        <taxon>Orchidaceae</taxon>
        <taxon>Apostasioideae</taxon>
        <taxon>Apostasia</taxon>
    </lineage>
</organism>
<gene>
    <name evidence="3" type="ORF">AXF42_Ash019354</name>
</gene>
<evidence type="ECO:0000313" key="3">
    <source>
        <dbReference type="EMBL" id="PKA46613.1"/>
    </source>
</evidence>
<evidence type="ECO:0000259" key="2">
    <source>
        <dbReference type="Pfam" id="PF13178"/>
    </source>
</evidence>
<feature type="region of interest" description="Disordered" evidence="1">
    <location>
        <begin position="148"/>
        <end position="175"/>
    </location>
</feature>
<dbReference type="AlphaFoldDB" id="A0A2H9ZTJ8"/>
<feature type="compositionally biased region" description="Gly residues" evidence="1">
    <location>
        <begin position="9"/>
        <end position="20"/>
    </location>
</feature>
<dbReference type="Proteomes" id="UP000236161">
    <property type="component" value="Unassembled WGS sequence"/>
</dbReference>
<evidence type="ECO:0000313" key="4">
    <source>
        <dbReference type="Proteomes" id="UP000236161"/>
    </source>
</evidence>
<dbReference type="OrthoDB" id="1915057at2759"/>
<dbReference type="InterPro" id="IPR025064">
    <property type="entry name" value="DUF4005"/>
</dbReference>
<name>A0A2H9ZTJ8_9ASPA</name>
<reference evidence="3 4" key="1">
    <citation type="journal article" date="2017" name="Nature">
        <title>The Apostasia genome and the evolution of orchids.</title>
        <authorList>
            <person name="Zhang G.Q."/>
            <person name="Liu K.W."/>
            <person name="Li Z."/>
            <person name="Lohaus R."/>
            <person name="Hsiao Y.Y."/>
            <person name="Niu S.C."/>
            <person name="Wang J.Y."/>
            <person name="Lin Y.C."/>
            <person name="Xu Q."/>
            <person name="Chen L.J."/>
            <person name="Yoshida K."/>
            <person name="Fujiwara S."/>
            <person name="Wang Z.W."/>
            <person name="Zhang Y.Q."/>
            <person name="Mitsuda N."/>
            <person name="Wang M."/>
            <person name="Liu G.H."/>
            <person name="Pecoraro L."/>
            <person name="Huang H.X."/>
            <person name="Xiao X.J."/>
            <person name="Lin M."/>
            <person name="Wu X.Y."/>
            <person name="Wu W.L."/>
            <person name="Chen Y.Y."/>
            <person name="Chang S.B."/>
            <person name="Sakamoto S."/>
            <person name="Ohme-Takagi M."/>
            <person name="Yagi M."/>
            <person name="Zeng S.J."/>
            <person name="Shen C.Y."/>
            <person name="Yeh C.M."/>
            <person name="Luo Y.B."/>
            <person name="Tsai W.C."/>
            <person name="Van de Peer Y."/>
            <person name="Liu Z.J."/>
        </authorList>
    </citation>
    <scope>NUCLEOTIDE SEQUENCE [LARGE SCALE GENOMIC DNA]</scope>
    <source>
        <strain evidence="4">cv. Shenzhen</strain>
        <tissue evidence="3">Stem</tissue>
    </source>
</reference>
<proteinExistence type="predicted"/>
<sequence>MNLTPNGARCGGGGADGGGQQQRSLMEQWMATQQLPPLHPTYNASIAAATSAGDLSEKMVEMDTCQNPICRPIPQEENGGQRVAPSYMAATKSARAKVRAQGPAFAGKLQQRQQKMAGGETEDFISSGGVISGRSSGAVAAEWRGRYSPEWSVGGGDRTPPPPHGSVQERKMMYA</sequence>
<feature type="region of interest" description="Disordered" evidence="1">
    <location>
        <begin position="1"/>
        <end position="22"/>
    </location>
</feature>
<dbReference type="Pfam" id="PF13178">
    <property type="entry name" value="DUF4005"/>
    <property type="match status" value="1"/>
</dbReference>
<evidence type="ECO:0000256" key="1">
    <source>
        <dbReference type="SAM" id="MobiDB-lite"/>
    </source>
</evidence>
<keyword evidence="4" id="KW-1185">Reference proteome</keyword>
<dbReference type="EMBL" id="KZ454129">
    <property type="protein sequence ID" value="PKA46613.1"/>
    <property type="molecule type" value="Genomic_DNA"/>
</dbReference>
<feature type="domain" description="DUF4005" evidence="2">
    <location>
        <begin position="56"/>
        <end position="107"/>
    </location>
</feature>